<protein>
    <submittedName>
        <fullName evidence="2">Uncharacterized protein</fullName>
    </submittedName>
</protein>
<sequence>MAVVFFGWILSCGSSAEGRLMRIEMIGVNKVITLRDLNWNMKQIGFLRRIILSQVQDKFGTFLLIQEANYFSLAILVL</sequence>
<comment type="caution">
    <text evidence="2">The sequence shown here is derived from an EMBL/GenBank/DDBJ whole genome shotgun (WGS) entry which is preliminary data.</text>
</comment>
<accession>A0A397VRE1</accession>
<keyword evidence="3" id="KW-1185">Reference proteome</keyword>
<evidence type="ECO:0000313" key="3">
    <source>
        <dbReference type="Proteomes" id="UP000266673"/>
    </source>
</evidence>
<feature type="chain" id="PRO_5017482619" evidence="1">
    <location>
        <begin position="19"/>
        <end position="78"/>
    </location>
</feature>
<dbReference type="AlphaFoldDB" id="A0A397VRE1"/>
<proteinExistence type="predicted"/>
<evidence type="ECO:0000256" key="1">
    <source>
        <dbReference type="SAM" id="SignalP"/>
    </source>
</evidence>
<gene>
    <name evidence="2" type="ORF">C2G38_831456</name>
</gene>
<evidence type="ECO:0000313" key="2">
    <source>
        <dbReference type="EMBL" id="RIB23569.1"/>
    </source>
</evidence>
<name>A0A397VRE1_9GLOM</name>
<reference evidence="2 3" key="1">
    <citation type="submission" date="2018-06" db="EMBL/GenBank/DDBJ databases">
        <title>Comparative genomics reveals the genomic features of Rhizophagus irregularis, R. cerebriforme, R. diaphanum and Gigaspora rosea, and their symbiotic lifestyle signature.</title>
        <authorList>
            <person name="Morin E."/>
            <person name="San Clemente H."/>
            <person name="Chen E.C.H."/>
            <person name="De La Providencia I."/>
            <person name="Hainaut M."/>
            <person name="Kuo A."/>
            <person name="Kohler A."/>
            <person name="Murat C."/>
            <person name="Tang N."/>
            <person name="Roy S."/>
            <person name="Loubradou J."/>
            <person name="Henrissat B."/>
            <person name="Grigoriev I.V."/>
            <person name="Corradi N."/>
            <person name="Roux C."/>
            <person name="Martin F.M."/>
        </authorList>
    </citation>
    <scope>NUCLEOTIDE SEQUENCE [LARGE SCALE GENOMIC DNA]</scope>
    <source>
        <strain evidence="2 3">DAOM 194757</strain>
    </source>
</reference>
<feature type="signal peptide" evidence="1">
    <location>
        <begin position="1"/>
        <end position="18"/>
    </location>
</feature>
<organism evidence="2 3">
    <name type="scientific">Gigaspora rosea</name>
    <dbReference type="NCBI Taxonomy" id="44941"/>
    <lineage>
        <taxon>Eukaryota</taxon>
        <taxon>Fungi</taxon>
        <taxon>Fungi incertae sedis</taxon>
        <taxon>Mucoromycota</taxon>
        <taxon>Glomeromycotina</taxon>
        <taxon>Glomeromycetes</taxon>
        <taxon>Diversisporales</taxon>
        <taxon>Gigasporaceae</taxon>
        <taxon>Gigaspora</taxon>
    </lineage>
</organism>
<keyword evidence="1" id="KW-0732">Signal</keyword>
<dbReference type="Proteomes" id="UP000266673">
    <property type="component" value="Unassembled WGS sequence"/>
</dbReference>
<dbReference type="EMBL" id="QKWP01000255">
    <property type="protein sequence ID" value="RIB23569.1"/>
    <property type="molecule type" value="Genomic_DNA"/>
</dbReference>